<dbReference type="InterPro" id="IPR055298">
    <property type="entry name" value="AtLOH3-like"/>
</dbReference>
<dbReference type="EMBL" id="JARKNE010000008">
    <property type="protein sequence ID" value="KAK5812853.1"/>
    <property type="molecule type" value="Genomic_DNA"/>
</dbReference>
<sequence length="190" mass="21237">MERLASVICKRLLICILCSLPHSSSPINFSSFIQGGYSYSSFFSYLTGIINLVASLIKRDDQLRDIEASYIAELIGGGELETGKGKNQVDSLQFPSNTRWGSHLASLNSLMRMLDSICVVLQDIIKSRNLTRRSEADGIYDAMISVEFAFILHFMIEMLGITNDLYQTLQYKSQGILNATQLMSSTKMLL</sequence>
<comment type="caution">
    <text evidence="1">The sequence shown here is derived from an EMBL/GenBank/DDBJ whole genome shotgun (WGS) entry which is preliminary data.</text>
</comment>
<protein>
    <submittedName>
        <fullName evidence="1">Uncharacterized protein</fullName>
    </submittedName>
</protein>
<organism evidence="1 2">
    <name type="scientific">Gossypium arboreum</name>
    <name type="common">Tree cotton</name>
    <name type="synonym">Gossypium nanking</name>
    <dbReference type="NCBI Taxonomy" id="29729"/>
    <lineage>
        <taxon>Eukaryota</taxon>
        <taxon>Viridiplantae</taxon>
        <taxon>Streptophyta</taxon>
        <taxon>Embryophyta</taxon>
        <taxon>Tracheophyta</taxon>
        <taxon>Spermatophyta</taxon>
        <taxon>Magnoliopsida</taxon>
        <taxon>eudicotyledons</taxon>
        <taxon>Gunneridae</taxon>
        <taxon>Pentapetalae</taxon>
        <taxon>rosids</taxon>
        <taxon>malvids</taxon>
        <taxon>Malvales</taxon>
        <taxon>Malvaceae</taxon>
        <taxon>Malvoideae</taxon>
        <taxon>Gossypium</taxon>
    </lineage>
</organism>
<dbReference type="PANTHER" id="PTHR11697:SF230">
    <property type="entry name" value="ZINC FINGER, MYM DOMAIN CONTAINING 1"/>
    <property type="match status" value="1"/>
</dbReference>
<name>A0ABR0P2V0_GOSAR</name>
<dbReference type="PANTHER" id="PTHR11697">
    <property type="entry name" value="GENERAL TRANSCRIPTION FACTOR 2-RELATED ZINC FINGER PROTEIN"/>
    <property type="match status" value="1"/>
</dbReference>
<evidence type="ECO:0000313" key="2">
    <source>
        <dbReference type="Proteomes" id="UP001358586"/>
    </source>
</evidence>
<dbReference type="Proteomes" id="UP001358586">
    <property type="component" value="Chromosome 8"/>
</dbReference>
<gene>
    <name evidence="1" type="ORF">PVK06_028296</name>
</gene>
<evidence type="ECO:0000313" key="1">
    <source>
        <dbReference type="EMBL" id="KAK5812853.1"/>
    </source>
</evidence>
<keyword evidence="2" id="KW-1185">Reference proteome</keyword>
<proteinExistence type="predicted"/>
<reference evidence="1 2" key="1">
    <citation type="submission" date="2023-03" db="EMBL/GenBank/DDBJ databases">
        <title>WGS of Gossypium arboreum.</title>
        <authorList>
            <person name="Yu D."/>
        </authorList>
    </citation>
    <scope>NUCLEOTIDE SEQUENCE [LARGE SCALE GENOMIC DNA]</scope>
    <source>
        <tissue evidence="1">Leaf</tissue>
    </source>
</reference>
<accession>A0ABR0P2V0</accession>